<keyword evidence="11" id="KW-1185">Reference proteome</keyword>
<evidence type="ECO:0000259" key="9">
    <source>
        <dbReference type="Pfam" id="PF06750"/>
    </source>
</evidence>
<proteinExistence type="inferred from homology"/>
<dbReference type="Gene3D" id="1.20.120.1220">
    <property type="match status" value="1"/>
</dbReference>
<evidence type="ECO:0000256" key="4">
    <source>
        <dbReference type="ARBA" id="ARBA00022692"/>
    </source>
</evidence>
<dbReference type="InterPro" id="IPR010627">
    <property type="entry name" value="Prepilin_pept_A24_N"/>
</dbReference>
<evidence type="ECO:0000256" key="7">
    <source>
        <dbReference type="SAM" id="Phobius"/>
    </source>
</evidence>
<dbReference type="Pfam" id="PF01478">
    <property type="entry name" value="Peptidase_A24"/>
    <property type="match status" value="1"/>
</dbReference>
<evidence type="ECO:0000256" key="3">
    <source>
        <dbReference type="ARBA" id="ARBA00022475"/>
    </source>
</evidence>
<dbReference type="Proteomes" id="UP000703590">
    <property type="component" value="Unassembled WGS sequence"/>
</dbReference>
<reference evidence="10" key="2">
    <citation type="submission" date="2021-02" db="EMBL/GenBank/DDBJ databases">
        <authorList>
            <person name="Merkel A.Y."/>
        </authorList>
    </citation>
    <scope>NUCLEOTIDE SEQUENCE</scope>
    <source>
        <strain evidence="10">T05b</strain>
    </source>
</reference>
<gene>
    <name evidence="10" type="ORF">JWV37_06960</name>
</gene>
<dbReference type="PANTHER" id="PTHR30487:SF0">
    <property type="entry name" value="PREPILIN LEADER PEPTIDASE_N-METHYLTRANSFERASE-RELATED"/>
    <property type="match status" value="1"/>
</dbReference>
<dbReference type="Pfam" id="PF06750">
    <property type="entry name" value="A24_N_bact"/>
    <property type="match status" value="1"/>
</dbReference>
<name>A0ABS2WS74_9BACT</name>
<evidence type="ECO:0000256" key="2">
    <source>
        <dbReference type="ARBA" id="ARBA00005801"/>
    </source>
</evidence>
<evidence type="ECO:0000256" key="6">
    <source>
        <dbReference type="ARBA" id="ARBA00023136"/>
    </source>
</evidence>
<dbReference type="EMBL" id="JAFHKK010000013">
    <property type="protein sequence ID" value="MBN2964514.1"/>
    <property type="molecule type" value="Genomic_DNA"/>
</dbReference>
<evidence type="ECO:0000313" key="10">
    <source>
        <dbReference type="EMBL" id="MBN2964514.1"/>
    </source>
</evidence>
<feature type="domain" description="Prepilin peptidase A24 N-terminal" evidence="9">
    <location>
        <begin position="8"/>
        <end position="90"/>
    </location>
</feature>
<feature type="transmembrane region" description="Helical" evidence="7">
    <location>
        <begin position="210"/>
        <end position="228"/>
    </location>
</feature>
<comment type="subcellular location">
    <subcellularLocation>
        <location evidence="1">Cell membrane</location>
        <topology evidence="1">Multi-pass membrane protein</topology>
    </subcellularLocation>
</comment>
<dbReference type="PANTHER" id="PTHR30487">
    <property type="entry name" value="TYPE 4 PREPILIN-LIKE PROTEINS LEADER PEPTIDE-PROCESSING ENZYME"/>
    <property type="match status" value="1"/>
</dbReference>
<feature type="transmembrane region" description="Helical" evidence="7">
    <location>
        <begin position="96"/>
        <end position="116"/>
    </location>
</feature>
<feature type="transmembrane region" description="Helical" evidence="7">
    <location>
        <begin position="7"/>
        <end position="25"/>
    </location>
</feature>
<keyword evidence="5 7" id="KW-1133">Transmembrane helix</keyword>
<keyword evidence="4 7" id="KW-0812">Transmembrane</keyword>
<feature type="domain" description="Prepilin type IV endopeptidase peptidase" evidence="8">
    <location>
        <begin position="102"/>
        <end position="200"/>
    </location>
</feature>
<evidence type="ECO:0000256" key="1">
    <source>
        <dbReference type="ARBA" id="ARBA00004651"/>
    </source>
</evidence>
<organism evidence="10 11">
    <name type="scientific">Sulfurospirillum tamanense</name>
    <dbReference type="NCBI Taxonomy" id="2813362"/>
    <lineage>
        <taxon>Bacteria</taxon>
        <taxon>Pseudomonadati</taxon>
        <taxon>Campylobacterota</taxon>
        <taxon>Epsilonproteobacteria</taxon>
        <taxon>Campylobacterales</taxon>
        <taxon>Sulfurospirillaceae</taxon>
        <taxon>Sulfurospirillum</taxon>
    </lineage>
</organism>
<evidence type="ECO:0000256" key="5">
    <source>
        <dbReference type="ARBA" id="ARBA00022989"/>
    </source>
</evidence>
<feature type="transmembrane region" description="Helical" evidence="7">
    <location>
        <begin position="175"/>
        <end position="204"/>
    </location>
</feature>
<sequence length="241" mass="26067">MIIGFMGLLGLCVGSFLNVAIYRLPEGKSVLFPSSHCLTCKTPLRWYHNVPLLSWLFLRAKCATCKAPISIQYPLVELICAGLFIFVALREPLAEGVFLGLVFALLFALSLIDFRYKAVPDGLSFPALGVALLSGNVLVSLEHALMFAGGFALLRMGVSAFTKKEAMGEADILVAAIMGAILGITLGLVAIYLAALLALFAFYLLSKKEVALPFIPFLSLGLFLTYVFQTPITGLIEVYYG</sequence>
<feature type="transmembrane region" description="Helical" evidence="7">
    <location>
        <begin position="128"/>
        <end position="154"/>
    </location>
</feature>
<keyword evidence="6 7" id="KW-0472">Membrane</keyword>
<accession>A0ABS2WS74</accession>
<keyword evidence="3" id="KW-1003">Cell membrane</keyword>
<dbReference type="InterPro" id="IPR000045">
    <property type="entry name" value="Prepilin_IV_endopep_pep"/>
</dbReference>
<reference evidence="10" key="1">
    <citation type="submission" date="2021-02" db="EMBL/GenBank/DDBJ databases">
        <title>Sulfurospirillum tamanensis sp. nov.</title>
        <authorList>
            <person name="Frolova A."/>
            <person name="Merkel A."/>
            <person name="Slobodkin A."/>
        </authorList>
    </citation>
    <scope>NUCLEOTIDE SEQUENCE</scope>
    <source>
        <strain evidence="10">T05b</strain>
    </source>
</reference>
<comment type="caution">
    <text evidence="10">The sequence shown here is derived from an EMBL/GenBank/DDBJ whole genome shotgun (WGS) entry which is preliminary data.</text>
</comment>
<dbReference type="RefSeq" id="WP_205459065.1">
    <property type="nucleotide sequence ID" value="NZ_JAFHKK010000013.1"/>
</dbReference>
<dbReference type="InterPro" id="IPR050882">
    <property type="entry name" value="Prepilin_peptidase/N-MTase"/>
</dbReference>
<evidence type="ECO:0000313" key="11">
    <source>
        <dbReference type="Proteomes" id="UP000703590"/>
    </source>
</evidence>
<protein>
    <submittedName>
        <fullName evidence="10">Prepilin peptidase</fullName>
    </submittedName>
</protein>
<comment type="similarity">
    <text evidence="2">Belongs to the peptidase A24 family.</text>
</comment>
<evidence type="ECO:0000259" key="8">
    <source>
        <dbReference type="Pfam" id="PF01478"/>
    </source>
</evidence>
<feature type="transmembrane region" description="Helical" evidence="7">
    <location>
        <begin position="71"/>
        <end position="89"/>
    </location>
</feature>